<keyword evidence="3 4" id="KW-0460">Magnesium</keyword>
<dbReference type="GO" id="GO:0006020">
    <property type="term" value="P:inositol metabolic process"/>
    <property type="evidence" value="ECO:0007669"/>
    <property type="project" value="TreeGrafter"/>
</dbReference>
<name>A0AA49JXK9_9BACT</name>
<keyword evidence="7" id="KW-1185">Reference proteome</keyword>
<dbReference type="RefSeq" id="WP_367886520.1">
    <property type="nucleotide sequence ID" value="NZ_CP130612.1"/>
</dbReference>
<evidence type="ECO:0000256" key="2">
    <source>
        <dbReference type="ARBA" id="ARBA00022801"/>
    </source>
</evidence>
<feature type="binding site" evidence="4">
    <location>
        <position position="84"/>
    </location>
    <ligand>
        <name>Mg(2+)</name>
        <dbReference type="ChEBI" id="CHEBI:18420"/>
        <label>1</label>
        <note>catalytic</note>
    </ligand>
</feature>
<dbReference type="InterPro" id="IPR000760">
    <property type="entry name" value="Inositol_monophosphatase-like"/>
</dbReference>
<proteinExistence type="predicted"/>
<dbReference type="PROSITE" id="PS00629">
    <property type="entry name" value="IMP_1"/>
    <property type="match status" value="1"/>
</dbReference>
<gene>
    <name evidence="5" type="ORF">Strain138_000041</name>
    <name evidence="6" type="ORF">Strain318_000041</name>
</gene>
<dbReference type="EMBL" id="CP130613">
    <property type="protein sequence ID" value="WKW13718.1"/>
    <property type="molecule type" value="Genomic_DNA"/>
</dbReference>
<feature type="binding site" evidence="4">
    <location>
        <position position="85"/>
    </location>
    <ligand>
        <name>Mg(2+)</name>
        <dbReference type="ChEBI" id="CHEBI:18420"/>
        <label>1</label>
        <note>catalytic</note>
    </ligand>
</feature>
<dbReference type="AlphaFoldDB" id="A0AA49JXK9"/>
<feature type="binding site" evidence="4">
    <location>
        <position position="66"/>
    </location>
    <ligand>
        <name>Mg(2+)</name>
        <dbReference type="ChEBI" id="CHEBI:18420"/>
        <label>1</label>
        <note>catalytic</note>
    </ligand>
</feature>
<evidence type="ECO:0000256" key="3">
    <source>
        <dbReference type="ARBA" id="ARBA00022842"/>
    </source>
</evidence>
<organism evidence="6 7">
    <name type="scientific">Pseudogemmatithrix spongiicola</name>
    <dbReference type="NCBI Taxonomy" id="3062599"/>
    <lineage>
        <taxon>Bacteria</taxon>
        <taxon>Pseudomonadati</taxon>
        <taxon>Gemmatimonadota</taxon>
        <taxon>Gemmatimonadia</taxon>
        <taxon>Gemmatimonadales</taxon>
        <taxon>Gemmatimonadaceae</taxon>
        <taxon>Pseudogemmatithrix</taxon>
    </lineage>
</organism>
<evidence type="ECO:0000313" key="6">
    <source>
        <dbReference type="EMBL" id="WKW13718.1"/>
    </source>
</evidence>
<keyword evidence="2" id="KW-0378">Hydrolase</keyword>
<dbReference type="EMBL" id="CP130612">
    <property type="protein sequence ID" value="WKW10809.1"/>
    <property type="molecule type" value="Genomic_DNA"/>
</dbReference>
<dbReference type="SUPFAM" id="SSF56655">
    <property type="entry name" value="Carbohydrate phosphatase"/>
    <property type="match status" value="1"/>
</dbReference>
<dbReference type="Pfam" id="PF00459">
    <property type="entry name" value="Inositol_P"/>
    <property type="match status" value="1"/>
</dbReference>
<protein>
    <submittedName>
        <fullName evidence="6">Histidinol phosphate phosphatase</fullName>
    </submittedName>
</protein>
<feature type="binding site" evidence="4">
    <location>
        <position position="207"/>
    </location>
    <ligand>
        <name>Mg(2+)</name>
        <dbReference type="ChEBI" id="CHEBI:18420"/>
        <label>1</label>
        <note>catalytic</note>
    </ligand>
</feature>
<dbReference type="KEGG" id="pspc:Strain318_000041"/>
<keyword evidence="1 4" id="KW-0479">Metal-binding</keyword>
<evidence type="ECO:0000313" key="7">
    <source>
        <dbReference type="Proteomes" id="UP001229955"/>
    </source>
</evidence>
<dbReference type="InterPro" id="IPR020583">
    <property type="entry name" value="Inositol_monoP_metal-BS"/>
</dbReference>
<dbReference type="Gene3D" id="3.30.540.10">
    <property type="entry name" value="Fructose-1,6-Bisphosphatase, subunit A, domain 1"/>
    <property type="match status" value="1"/>
</dbReference>
<accession>A0AA49JRU1</accession>
<dbReference type="Proteomes" id="UP001229955">
    <property type="component" value="Chromosome"/>
</dbReference>
<sequence>MSRDLLQAAEALARHIGAVALGHYRSVLTVETKADGSPVTVADREAEAAARAWIAERFPDDGVLGEELGEHEGTSGRRWIIDPIDGTKSFVRGVPLWGSLVAVVEGDRVLAGAACFPAVDETIAAAPGEGCWWNGQRTGVSDCATLAGATVLITDERTFRSTALLDGWRTLIGEAAIARTWGDCYGYLLVATGRAEAMVDPIVNPWDAACFQPIIEEAGGVFTALDGTPSAFAGSAIATNKALAATVRDYFDD</sequence>
<evidence type="ECO:0000256" key="1">
    <source>
        <dbReference type="ARBA" id="ARBA00022723"/>
    </source>
</evidence>
<dbReference type="GO" id="GO:0008934">
    <property type="term" value="F:inositol monophosphate 1-phosphatase activity"/>
    <property type="evidence" value="ECO:0007669"/>
    <property type="project" value="TreeGrafter"/>
</dbReference>
<dbReference type="PANTHER" id="PTHR20854:SF4">
    <property type="entry name" value="INOSITOL-1-MONOPHOSPHATASE-RELATED"/>
    <property type="match status" value="1"/>
</dbReference>
<dbReference type="GO" id="GO:0007165">
    <property type="term" value="P:signal transduction"/>
    <property type="evidence" value="ECO:0007669"/>
    <property type="project" value="TreeGrafter"/>
</dbReference>
<dbReference type="Gene3D" id="3.40.190.80">
    <property type="match status" value="1"/>
</dbReference>
<reference evidence="6" key="1">
    <citation type="submission" date="2023-07" db="EMBL/GenBank/DDBJ databases">
        <authorList>
            <person name="Haufschild T."/>
            <person name="Kallscheuer N."/>
            <person name="Hammer J."/>
            <person name="Kohn T."/>
            <person name="Kabuu M."/>
            <person name="Jogler M."/>
            <person name="Wohfarth N."/>
            <person name="Heuer A."/>
            <person name="Rohde M."/>
            <person name="van Teeseling M.C.F."/>
            <person name="Jogler C."/>
        </authorList>
    </citation>
    <scope>NUCLEOTIDE SEQUENCE</scope>
    <source>
        <strain evidence="5">Strain 138</strain>
        <strain evidence="6">Strain 318</strain>
    </source>
</reference>
<dbReference type="PANTHER" id="PTHR20854">
    <property type="entry name" value="INOSITOL MONOPHOSPHATASE"/>
    <property type="match status" value="1"/>
</dbReference>
<dbReference type="GO" id="GO:0046872">
    <property type="term" value="F:metal ion binding"/>
    <property type="evidence" value="ECO:0007669"/>
    <property type="project" value="UniProtKB-KW"/>
</dbReference>
<evidence type="ECO:0000313" key="5">
    <source>
        <dbReference type="EMBL" id="WKW10809.1"/>
    </source>
</evidence>
<comment type="cofactor">
    <cofactor evidence="4">
        <name>Mg(2+)</name>
        <dbReference type="ChEBI" id="CHEBI:18420"/>
    </cofactor>
</comment>
<evidence type="ECO:0000256" key="4">
    <source>
        <dbReference type="PIRSR" id="PIRSR600760-2"/>
    </source>
</evidence>
<dbReference type="PRINTS" id="PR00377">
    <property type="entry name" value="IMPHPHTASES"/>
</dbReference>
<accession>A0AA49JXK9</accession>
<feature type="binding site" evidence="4">
    <location>
        <position position="82"/>
    </location>
    <ligand>
        <name>Mg(2+)</name>
        <dbReference type="ChEBI" id="CHEBI:18420"/>
        <label>1</label>
        <note>catalytic</note>
    </ligand>
</feature>